<dbReference type="EMBL" id="AGRJ01000133">
    <property type="protein sequence ID" value="EHO51661.1"/>
    <property type="molecule type" value="Genomic_DNA"/>
</dbReference>
<sequence length="39" mass="4521">MFRSLFFRTAASGRNFHISTSIKNSRNGIYDRGDLYSSF</sequence>
<organism evidence="1 2">
    <name type="scientific">Lentilactobacillus kisonensis F0435</name>
    <dbReference type="NCBI Taxonomy" id="797516"/>
    <lineage>
        <taxon>Bacteria</taxon>
        <taxon>Bacillati</taxon>
        <taxon>Bacillota</taxon>
        <taxon>Bacilli</taxon>
        <taxon>Lactobacillales</taxon>
        <taxon>Lactobacillaceae</taxon>
        <taxon>Lentilactobacillus</taxon>
    </lineage>
</organism>
<dbReference type="Proteomes" id="UP000005025">
    <property type="component" value="Unassembled WGS sequence"/>
</dbReference>
<evidence type="ECO:0000313" key="2">
    <source>
        <dbReference type="Proteomes" id="UP000005025"/>
    </source>
</evidence>
<gene>
    <name evidence="1" type="ORF">HMPREF9104_01396</name>
</gene>
<comment type="caution">
    <text evidence="1">The sequence shown here is derived from an EMBL/GenBank/DDBJ whole genome shotgun (WGS) entry which is preliminary data.</text>
</comment>
<accession>H1LFM0</accession>
<name>H1LFM0_9LACO</name>
<reference evidence="1 2" key="1">
    <citation type="submission" date="2011-09" db="EMBL/GenBank/DDBJ databases">
        <authorList>
            <person name="Weinstock G."/>
            <person name="Sodergren E."/>
            <person name="Clifton S."/>
            <person name="Fulton L."/>
            <person name="Fulton B."/>
            <person name="Courtney L."/>
            <person name="Fronick C."/>
            <person name="Harrison M."/>
            <person name="Strong C."/>
            <person name="Farmer C."/>
            <person name="Delahaunty K."/>
            <person name="Markovic C."/>
            <person name="Hall O."/>
            <person name="Minx P."/>
            <person name="Tomlinson C."/>
            <person name="Mitreva M."/>
            <person name="Hou S."/>
            <person name="Chen J."/>
            <person name="Wollam A."/>
            <person name="Pepin K.H."/>
            <person name="Johnson M."/>
            <person name="Bhonagiri V."/>
            <person name="Zhang X."/>
            <person name="Suruliraj S."/>
            <person name="Warren W."/>
            <person name="Chinwalla A."/>
            <person name="Mardis E.R."/>
            <person name="Wilson R.K."/>
        </authorList>
    </citation>
    <scope>NUCLEOTIDE SEQUENCE [LARGE SCALE GENOMIC DNA]</scope>
    <source>
        <strain evidence="1 2">F0435</strain>
    </source>
</reference>
<dbReference type="HOGENOM" id="CLU_3311773_0_0_9"/>
<protein>
    <submittedName>
        <fullName evidence="1">Uncharacterized protein</fullName>
    </submittedName>
</protein>
<dbReference type="AlphaFoldDB" id="H1LFM0"/>
<proteinExistence type="predicted"/>
<evidence type="ECO:0000313" key="1">
    <source>
        <dbReference type="EMBL" id="EHO51661.1"/>
    </source>
</evidence>